<dbReference type="InterPro" id="IPR036754">
    <property type="entry name" value="YbaK/aa-tRNA-synt-asso_dom_sf"/>
</dbReference>
<dbReference type="EMBL" id="MHKB01000008">
    <property type="protein sequence ID" value="OGY79595.1"/>
    <property type="molecule type" value="Genomic_DNA"/>
</dbReference>
<protein>
    <recommendedName>
        <fullName evidence="1">YbaK/aminoacyl-tRNA synthetase-associated domain-containing protein</fullName>
    </recommendedName>
</protein>
<sequence>MPIAKKVLKYLEDHKVSFKTLEHKVVYTAYDTAQTLRRKLQEIAKTLLIKTDKGYALVIVPASRMVDLQKVKKILKVKRIEIAKERTMKTLLTMKSGSIVPFAKLYRLKKKGAEQLPVYIDSAFTRVKKIVASAGTFTESLEMSVKNFLKATEAKKVSISKARTGKK</sequence>
<evidence type="ECO:0000259" key="1">
    <source>
        <dbReference type="Pfam" id="PF04073"/>
    </source>
</evidence>
<comment type="caution">
    <text evidence="2">The sequence shown here is derived from an EMBL/GenBank/DDBJ whole genome shotgun (WGS) entry which is preliminary data.</text>
</comment>
<dbReference type="InterPro" id="IPR007214">
    <property type="entry name" value="YbaK/aa-tRNA-synth-assoc-dom"/>
</dbReference>
<reference evidence="2 3" key="1">
    <citation type="journal article" date="2016" name="Nat. Commun.">
        <title>Thousands of microbial genomes shed light on interconnected biogeochemical processes in an aquifer system.</title>
        <authorList>
            <person name="Anantharaman K."/>
            <person name="Brown C.T."/>
            <person name="Hug L.A."/>
            <person name="Sharon I."/>
            <person name="Castelle C.J."/>
            <person name="Probst A.J."/>
            <person name="Thomas B.C."/>
            <person name="Singh A."/>
            <person name="Wilkins M.J."/>
            <person name="Karaoz U."/>
            <person name="Brodie E.L."/>
            <person name="Williams K.H."/>
            <person name="Hubbard S.S."/>
            <person name="Banfield J.F."/>
        </authorList>
    </citation>
    <scope>NUCLEOTIDE SEQUENCE [LARGE SCALE GENOMIC DNA]</scope>
</reference>
<dbReference type="GO" id="GO:0002161">
    <property type="term" value="F:aminoacyl-tRNA deacylase activity"/>
    <property type="evidence" value="ECO:0007669"/>
    <property type="project" value="InterPro"/>
</dbReference>
<proteinExistence type="predicted"/>
<dbReference type="PANTHER" id="PTHR30411:SF9">
    <property type="entry name" value="MULTIFUNCTIONAL SER_THR-TRNA DEACYLASE PROXP-Y"/>
    <property type="match status" value="1"/>
</dbReference>
<dbReference type="PANTHER" id="PTHR30411">
    <property type="entry name" value="CYTOPLASMIC PROTEIN"/>
    <property type="match status" value="1"/>
</dbReference>
<organism evidence="2 3">
    <name type="scientific">Candidatus Kerfeldbacteria bacterium RIFCSPHIGHO2_02_FULL_42_14</name>
    <dbReference type="NCBI Taxonomy" id="1798540"/>
    <lineage>
        <taxon>Bacteria</taxon>
        <taxon>Candidatus Kerfeldiibacteriota</taxon>
    </lineage>
</organism>
<dbReference type="CDD" id="cd04332">
    <property type="entry name" value="YbaK_like"/>
    <property type="match status" value="1"/>
</dbReference>
<gene>
    <name evidence="2" type="ORF">A3B74_02355</name>
</gene>
<dbReference type="STRING" id="1798540.A3B74_02355"/>
<dbReference type="AlphaFoldDB" id="A0A1G2ASF1"/>
<dbReference type="SUPFAM" id="SSF55826">
    <property type="entry name" value="YbaK/ProRS associated domain"/>
    <property type="match status" value="1"/>
</dbReference>
<feature type="domain" description="YbaK/aminoacyl-tRNA synthetase-associated" evidence="1">
    <location>
        <begin position="23"/>
        <end position="150"/>
    </location>
</feature>
<evidence type="ECO:0000313" key="3">
    <source>
        <dbReference type="Proteomes" id="UP000177165"/>
    </source>
</evidence>
<dbReference type="Gene3D" id="3.90.960.10">
    <property type="entry name" value="YbaK/aminoacyl-tRNA synthetase-associated domain"/>
    <property type="match status" value="1"/>
</dbReference>
<accession>A0A1G2ASF1</accession>
<dbReference type="Proteomes" id="UP000177165">
    <property type="component" value="Unassembled WGS sequence"/>
</dbReference>
<dbReference type="Pfam" id="PF04073">
    <property type="entry name" value="tRNA_edit"/>
    <property type="match status" value="1"/>
</dbReference>
<name>A0A1G2ASF1_9BACT</name>
<evidence type="ECO:0000313" key="2">
    <source>
        <dbReference type="EMBL" id="OGY79595.1"/>
    </source>
</evidence>